<evidence type="ECO:0000256" key="26">
    <source>
        <dbReference type="ARBA" id="ARBA00060592"/>
    </source>
</evidence>
<evidence type="ECO:0000256" key="12">
    <source>
        <dbReference type="ARBA" id="ARBA00022679"/>
    </source>
</evidence>
<dbReference type="InterPro" id="IPR036950">
    <property type="entry name" value="PBP_transglycosylase"/>
</dbReference>
<evidence type="ECO:0000256" key="2">
    <source>
        <dbReference type="ARBA" id="ARBA00004752"/>
    </source>
</evidence>
<dbReference type="NCBIfam" id="TIGR02074">
    <property type="entry name" value="PBP_1a_fam"/>
    <property type="match status" value="1"/>
</dbReference>
<protein>
    <recommendedName>
        <fullName evidence="6">Penicillin-binding protein 1A</fullName>
        <ecNumber evidence="24">2.4.99.28</ecNumber>
        <ecNumber evidence="5">3.4.16.4</ecNumber>
    </recommendedName>
</protein>
<evidence type="ECO:0000256" key="5">
    <source>
        <dbReference type="ARBA" id="ARBA00012448"/>
    </source>
</evidence>
<dbReference type="GO" id="GO:0008955">
    <property type="term" value="F:peptidoglycan glycosyltransferase activity"/>
    <property type="evidence" value="ECO:0007669"/>
    <property type="project" value="UniProtKB-EC"/>
</dbReference>
<dbReference type="Proteomes" id="UP000305451">
    <property type="component" value="Unassembled WGS sequence"/>
</dbReference>
<dbReference type="InterPro" id="IPR012338">
    <property type="entry name" value="Beta-lactam/transpept-like"/>
</dbReference>
<organism evidence="32 33">
    <name type="scientific">Marinicauda pacifica</name>
    <dbReference type="NCBI Taxonomy" id="1133559"/>
    <lineage>
        <taxon>Bacteria</taxon>
        <taxon>Pseudomonadati</taxon>
        <taxon>Pseudomonadota</taxon>
        <taxon>Alphaproteobacteria</taxon>
        <taxon>Maricaulales</taxon>
        <taxon>Maricaulaceae</taxon>
        <taxon>Marinicauda</taxon>
    </lineage>
</organism>
<gene>
    <name evidence="32" type="ORF">E5162_03650</name>
</gene>
<dbReference type="InterPro" id="IPR023346">
    <property type="entry name" value="Lysozyme-like_dom_sf"/>
</dbReference>
<reference evidence="32 33" key="1">
    <citation type="journal article" date="2013" name="Int. J. Syst. Evol. Microbiol.">
        <title>Marinicauda pacifica gen. nov., sp. nov., a prosthecate alphaproteobacterium of the family Hyphomonadaceae isolated from deep seawater.</title>
        <authorList>
            <person name="Zhang X.Y."/>
            <person name="Li G.W."/>
            <person name="Wang C.S."/>
            <person name="Zhang Y.J."/>
            <person name="Xu X.W."/>
            <person name="Li H."/>
            <person name="Liu A."/>
            <person name="Liu C."/>
            <person name="Xie B.B."/>
            <person name="Qin Q.L."/>
            <person name="Xu Z."/>
            <person name="Chen X.L."/>
            <person name="Zhou B.C."/>
            <person name="Zhang Y.Z."/>
        </authorList>
    </citation>
    <scope>NUCLEOTIDE SEQUENCE [LARGE SCALE GENOMIC DNA]</scope>
    <source>
        <strain evidence="32 33">P-1 km-3</strain>
    </source>
</reference>
<dbReference type="GO" id="GO:0009252">
    <property type="term" value="P:peptidoglycan biosynthetic process"/>
    <property type="evidence" value="ECO:0007669"/>
    <property type="project" value="UniProtKB-UniPathway"/>
</dbReference>
<evidence type="ECO:0000256" key="18">
    <source>
        <dbReference type="ARBA" id="ARBA00022989"/>
    </source>
</evidence>
<evidence type="ECO:0000256" key="8">
    <source>
        <dbReference type="ARBA" id="ARBA00022519"/>
    </source>
</evidence>
<keyword evidence="22" id="KW-0961">Cell wall biogenesis/degradation</keyword>
<dbReference type="EMBL" id="SRXV01000001">
    <property type="protein sequence ID" value="TGY94382.1"/>
    <property type="molecule type" value="Genomic_DNA"/>
</dbReference>
<evidence type="ECO:0000259" key="29">
    <source>
        <dbReference type="Pfam" id="PF00905"/>
    </source>
</evidence>
<keyword evidence="20" id="KW-0046">Antibiotic resistance</keyword>
<keyword evidence="19 28" id="KW-0472">Membrane</keyword>
<keyword evidence="13 28" id="KW-0812">Transmembrane</keyword>
<dbReference type="FunFam" id="1.10.3810.10:FF:000003">
    <property type="entry name" value="Penicillin-binding protein 1a"/>
    <property type="match status" value="1"/>
</dbReference>
<evidence type="ECO:0000256" key="22">
    <source>
        <dbReference type="ARBA" id="ARBA00023316"/>
    </source>
</evidence>
<evidence type="ECO:0000313" key="33">
    <source>
        <dbReference type="Proteomes" id="UP000305451"/>
    </source>
</evidence>
<dbReference type="Pfam" id="PF00912">
    <property type="entry name" value="Transgly"/>
    <property type="match status" value="1"/>
</dbReference>
<feature type="region of interest" description="Disordered" evidence="27">
    <location>
        <begin position="793"/>
        <end position="842"/>
    </location>
</feature>
<sequence>MKVFTWKNALRTLIWGGATVGVLGVAAIIAVAVYVVRVTEDLPEYQQLAEYEPAIMSRVHAGDGLLIAEFARQQRVFVPIENIPPLVINAYLSAEDKNFYNHGGVDFFGMARGGLRSAIQIARGQGGPLQSGSTITQQVAKNFLFSADQRIERKVREIVISRRMERAFTKDQILELYLNEIYLGNRAYGVAAAALNYFGKSLDELDLHEAAYLAALPKGPSNYHPERERAAAIGRRNWVLERMHANGYITREEMNAAQAMPLESGERLSGSQYLAANYFVEQVRREVFDLYGEDQLYDGGLSIRTTLDTTMQLTARRALRNGLEAYDRRHGYRGPLTHFDSMESWRDQLAEFTPPPDLDETWTVAVVTGLSSSAAEVGLLSGERGSISLEALGWAREPLTREDGFPALGAQITAPSAMLSEGDVILVEPLRADMAEDAEDLPPADAYGLRQVPEVNGGIIAIDPYTGRVLAMVGGYSFEQSEFNRATQARRQPGSSFKPFVYAAALLNGWTPASIILDAPFVASGDSEMRFYRPQNYSNEFYGPSPLRLGLELSRNVMTVRLAQDLGLAPIVQIGEDFRLYDQVQPNLSMALGASETTLFRLVAAYSALVNGGRYIEPTLLDRVQSRSGETIYVHDQRSCEGCDVEEWGPEVEEPDLPVLGERVIDEVTAFQVVHMLEGVVERGTGARLRALGRPLGGKTGTTNDFRDAWFVGFGPDLIAATYVGFDTPRPLGSGEAGSRVAVPIVQEFLESALQDYPAAPFRVPEGVRFVPIDRQTGEPSVIGRPFTIMEAFKPGTEPTRGQSAAEESLSFGSGALGGRTPEEEPDSGSEEDEEDDLSGLY</sequence>
<keyword evidence="18 28" id="KW-1133">Transmembrane helix</keyword>
<dbReference type="GO" id="GO:0030288">
    <property type="term" value="C:outer membrane-bounded periplasmic space"/>
    <property type="evidence" value="ECO:0007669"/>
    <property type="project" value="TreeGrafter"/>
</dbReference>
<evidence type="ECO:0000256" key="9">
    <source>
        <dbReference type="ARBA" id="ARBA00022645"/>
    </source>
</evidence>
<evidence type="ECO:0000256" key="27">
    <source>
        <dbReference type="SAM" id="MobiDB-lite"/>
    </source>
</evidence>
<evidence type="ECO:0000256" key="21">
    <source>
        <dbReference type="ARBA" id="ARBA00023268"/>
    </source>
</evidence>
<dbReference type="EC" id="2.4.99.28" evidence="24"/>
<comment type="similarity">
    <text evidence="3">In the C-terminal section; belongs to the transpeptidase family.</text>
</comment>
<keyword evidence="8" id="KW-0997">Cell inner membrane</keyword>
<dbReference type="GO" id="GO:0009002">
    <property type="term" value="F:serine-type D-Ala-D-Ala carboxypeptidase activity"/>
    <property type="evidence" value="ECO:0007669"/>
    <property type="project" value="UniProtKB-EC"/>
</dbReference>
<evidence type="ECO:0000256" key="16">
    <source>
        <dbReference type="ARBA" id="ARBA00022968"/>
    </source>
</evidence>
<evidence type="ECO:0000256" key="15">
    <source>
        <dbReference type="ARBA" id="ARBA00022960"/>
    </source>
</evidence>
<evidence type="ECO:0000256" key="11">
    <source>
        <dbReference type="ARBA" id="ARBA00022676"/>
    </source>
</evidence>
<evidence type="ECO:0000313" key="32">
    <source>
        <dbReference type="EMBL" id="TGY94382.1"/>
    </source>
</evidence>
<evidence type="ECO:0000256" key="10">
    <source>
        <dbReference type="ARBA" id="ARBA00022670"/>
    </source>
</evidence>
<dbReference type="GO" id="GO:0046677">
    <property type="term" value="P:response to antibiotic"/>
    <property type="evidence" value="ECO:0007669"/>
    <property type="project" value="UniProtKB-KW"/>
</dbReference>
<dbReference type="GO" id="GO:0008658">
    <property type="term" value="F:penicillin binding"/>
    <property type="evidence" value="ECO:0007669"/>
    <property type="project" value="InterPro"/>
</dbReference>
<keyword evidence="10" id="KW-0645">Protease</keyword>
<keyword evidence="11" id="KW-0328">Glycosyltransferase</keyword>
<dbReference type="Gene3D" id="1.10.3810.10">
    <property type="entry name" value="Biosynthetic peptidoglycan transglycosylase-like"/>
    <property type="match status" value="1"/>
</dbReference>
<comment type="pathway">
    <text evidence="26">Glycan biosynthesis.</text>
</comment>
<dbReference type="GO" id="GO:0005886">
    <property type="term" value="C:plasma membrane"/>
    <property type="evidence" value="ECO:0007669"/>
    <property type="project" value="UniProtKB-SubCell"/>
</dbReference>
<proteinExistence type="inferred from homology"/>
<dbReference type="GO" id="GO:0071555">
    <property type="term" value="P:cell wall organization"/>
    <property type="evidence" value="ECO:0007669"/>
    <property type="project" value="UniProtKB-KW"/>
</dbReference>
<feature type="transmembrane region" description="Helical" evidence="28">
    <location>
        <begin position="12"/>
        <end position="36"/>
    </location>
</feature>
<dbReference type="InterPro" id="IPR001264">
    <property type="entry name" value="Glyco_trans_51"/>
</dbReference>
<dbReference type="GO" id="GO:0006508">
    <property type="term" value="P:proteolysis"/>
    <property type="evidence" value="ECO:0007669"/>
    <property type="project" value="UniProtKB-KW"/>
</dbReference>
<comment type="subcellular location">
    <subcellularLocation>
        <location evidence="1">Cell inner membrane</location>
        <topology evidence="1">Single-pass type II membrane protein</topology>
    </subcellularLocation>
</comment>
<evidence type="ECO:0000256" key="25">
    <source>
        <dbReference type="ARBA" id="ARBA00049902"/>
    </source>
</evidence>
<dbReference type="RefSeq" id="WP_135943578.1">
    <property type="nucleotide sequence ID" value="NZ_BMEI01000001.1"/>
</dbReference>
<dbReference type="InterPro" id="IPR012340">
    <property type="entry name" value="NA-bd_OB-fold"/>
</dbReference>
<accession>A0A4S2HFE6</accession>
<evidence type="ECO:0000256" key="23">
    <source>
        <dbReference type="ARBA" id="ARBA00034000"/>
    </source>
</evidence>
<dbReference type="Gene3D" id="2.40.50.140">
    <property type="entry name" value="Nucleic acid-binding proteins"/>
    <property type="match status" value="1"/>
</dbReference>
<feature type="domain" description="Glycosyl transferase family 51" evidence="30">
    <location>
        <begin position="65"/>
        <end position="244"/>
    </location>
</feature>
<comment type="caution">
    <text evidence="32">The sequence shown here is derived from an EMBL/GenBank/DDBJ whole genome shotgun (WGS) entry which is preliminary data.</text>
</comment>
<keyword evidence="17" id="KW-0573">Peptidoglycan synthesis</keyword>
<dbReference type="GO" id="GO:0008360">
    <property type="term" value="P:regulation of cell shape"/>
    <property type="evidence" value="ECO:0007669"/>
    <property type="project" value="UniProtKB-KW"/>
</dbReference>
<keyword evidence="33" id="KW-1185">Reference proteome</keyword>
<feature type="domain" description="Penicillin-binding protein transpeptidase" evidence="29">
    <location>
        <begin position="457"/>
        <end position="750"/>
    </location>
</feature>
<evidence type="ECO:0000256" key="14">
    <source>
        <dbReference type="ARBA" id="ARBA00022801"/>
    </source>
</evidence>
<comment type="catalytic activity">
    <reaction evidence="25">
        <text>[GlcNAc-(1-&gt;4)-Mur2Ac(oyl-L-Ala-gamma-D-Glu-L-Lys-D-Ala-D-Ala)](n)-di-trans,octa-cis-undecaprenyl diphosphate + beta-D-GlcNAc-(1-&gt;4)-Mur2Ac(oyl-L-Ala-gamma-D-Glu-L-Lys-D-Ala-D-Ala)-di-trans,octa-cis-undecaprenyl diphosphate = [GlcNAc-(1-&gt;4)-Mur2Ac(oyl-L-Ala-gamma-D-Glu-L-Lys-D-Ala-D-Ala)](n+1)-di-trans,octa-cis-undecaprenyl diphosphate + di-trans,octa-cis-undecaprenyl diphosphate + H(+)</text>
        <dbReference type="Rhea" id="RHEA:23708"/>
        <dbReference type="Rhea" id="RHEA-COMP:9602"/>
        <dbReference type="Rhea" id="RHEA-COMP:9603"/>
        <dbReference type="ChEBI" id="CHEBI:15378"/>
        <dbReference type="ChEBI" id="CHEBI:58405"/>
        <dbReference type="ChEBI" id="CHEBI:60033"/>
        <dbReference type="ChEBI" id="CHEBI:78435"/>
        <dbReference type="EC" id="2.4.99.28"/>
    </reaction>
</comment>
<evidence type="ECO:0000256" key="6">
    <source>
        <dbReference type="ARBA" id="ARBA00018638"/>
    </source>
</evidence>
<dbReference type="PANTHER" id="PTHR32282:SF27">
    <property type="entry name" value="PENICILLIN-BINDING PROTEIN 1A"/>
    <property type="match status" value="1"/>
</dbReference>
<evidence type="ECO:0000256" key="4">
    <source>
        <dbReference type="ARBA" id="ARBA00007739"/>
    </source>
</evidence>
<evidence type="ECO:0000256" key="17">
    <source>
        <dbReference type="ARBA" id="ARBA00022984"/>
    </source>
</evidence>
<dbReference type="InterPro" id="IPR050396">
    <property type="entry name" value="Glycosyltr_51/Transpeptidase"/>
</dbReference>
<name>A0A4S2HFE6_9PROT</name>
<feature type="compositionally biased region" description="Acidic residues" evidence="27">
    <location>
        <begin position="824"/>
        <end position="842"/>
    </location>
</feature>
<keyword evidence="14" id="KW-0378">Hydrolase</keyword>
<dbReference type="Gene3D" id="3.40.710.10">
    <property type="entry name" value="DD-peptidase/beta-lactamase superfamily"/>
    <property type="match status" value="2"/>
</dbReference>
<dbReference type="EC" id="3.4.16.4" evidence="5"/>
<evidence type="ECO:0000256" key="24">
    <source>
        <dbReference type="ARBA" id="ARBA00044770"/>
    </source>
</evidence>
<evidence type="ECO:0000256" key="7">
    <source>
        <dbReference type="ARBA" id="ARBA00022475"/>
    </source>
</evidence>
<keyword evidence="16" id="KW-0735">Signal-anchor</keyword>
<evidence type="ECO:0000259" key="30">
    <source>
        <dbReference type="Pfam" id="PF00912"/>
    </source>
</evidence>
<feature type="domain" description="Penicillin-binding protein OB-like" evidence="31">
    <location>
        <begin position="332"/>
        <end position="455"/>
    </location>
</feature>
<keyword evidence="7" id="KW-1003">Cell membrane</keyword>
<keyword evidence="9" id="KW-0121">Carboxypeptidase</keyword>
<comment type="pathway">
    <text evidence="2">Cell wall biogenesis; peptidoglycan biosynthesis.</text>
</comment>
<dbReference type="SUPFAM" id="SSF56601">
    <property type="entry name" value="beta-lactamase/transpeptidase-like"/>
    <property type="match status" value="1"/>
</dbReference>
<dbReference type="Pfam" id="PF17092">
    <property type="entry name" value="PCB_OB"/>
    <property type="match status" value="1"/>
</dbReference>
<evidence type="ECO:0000256" key="3">
    <source>
        <dbReference type="ARBA" id="ARBA00007090"/>
    </source>
</evidence>
<comment type="similarity">
    <text evidence="4">In the N-terminal section; belongs to the glycosyltransferase 51 family.</text>
</comment>
<evidence type="ECO:0000256" key="20">
    <source>
        <dbReference type="ARBA" id="ARBA00023251"/>
    </source>
</evidence>
<keyword evidence="15" id="KW-0133">Cell shape</keyword>
<dbReference type="InterPro" id="IPR031376">
    <property type="entry name" value="PCB_OB"/>
</dbReference>
<evidence type="ECO:0000259" key="31">
    <source>
        <dbReference type="Pfam" id="PF17092"/>
    </source>
</evidence>
<dbReference type="Pfam" id="PF00905">
    <property type="entry name" value="Transpeptidase"/>
    <property type="match status" value="1"/>
</dbReference>
<dbReference type="InterPro" id="IPR001460">
    <property type="entry name" value="PCN-bd_Tpept"/>
</dbReference>
<keyword evidence="21" id="KW-0511">Multifunctional enzyme</keyword>
<dbReference type="PANTHER" id="PTHR32282">
    <property type="entry name" value="BINDING PROTEIN TRANSPEPTIDASE, PUTATIVE-RELATED"/>
    <property type="match status" value="1"/>
</dbReference>
<dbReference type="OrthoDB" id="9766909at2"/>
<dbReference type="SUPFAM" id="SSF53955">
    <property type="entry name" value="Lysozyme-like"/>
    <property type="match status" value="1"/>
</dbReference>
<evidence type="ECO:0000256" key="28">
    <source>
        <dbReference type="SAM" id="Phobius"/>
    </source>
</evidence>
<dbReference type="UniPathway" id="UPA00219"/>
<evidence type="ECO:0000256" key="19">
    <source>
        <dbReference type="ARBA" id="ARBA00023136"/>
    </source>
</evidence>
<dbReference type="AlphaFoldDB" id="A0A4S2HFE6"/>
<comment type="catalytic activity">
    <reaction evidence="23">
        <text>Preferential cleavage: (Ac)2-L-Lys-D-Ala-|-D-Ala. Also transpeptidation of peptidyl-alanyl moieties that are N-acyl substituents of D-alanine.</text>
        <dbReference type="EC" id="3.4.16.4"/>
    </reaction>
</comment>
<evidence type="ECO:0000256" key="13">
    <source>
        <dbReference type="ARBA" id="ARBA00022692"/>
    </source>
</evidence>
<keyword evidence="12" id="KW-0808">Transferase</keyword>
<evidence type="ECO:0000256" key="1">
    <source>
        <dbReference type="ARBA" id="ARBA00004249"/>
    </source>
</evidence>